<gene>
    <name evidence="1" type="ORF">PBAH0796_LOCUS27013</name>
</gene>
<proteinExistence type="predicted"/>
<dbReference type="EMBL" id="HBEG01044329">
    <property type="protein sequence ID" value="CAD8383325.1"/>
    <property type="molecule type" value="Transcribed_RNA"/>
</dbReference>
<organism evidence="1">
    <name type="scientific">Pyrodinium bahamense</name>
    <dbReference type="NCBI Taxonomy" id="73915"/>
    <lineage>
        <taxon>Eukaryota</taxon>
        <taxon>Sar</taxon>
        <taxon>Alveolata</taxon>
        <taxon>Dinophyceae</taxon>
        <taxon>Gonyaulacales</taxon>
        <taxon>Pyrocystaceae</taxon>
        <taxon>Pyrodinium</taxon>
    </lineage>
</organism>
<evidence type="ECO:0000313" key="1">
    <source>
        <dbReference type="EMBL" id="CAD8383325.1"/>
    </source>
</evidence>
<dbReference type="AlphaFoldDB" id="A0A7S0B4T4"/>
<accession>A0A7S0B4T4</accession>
<name>A0A7S0B4T4_9DINO</name>
<sequence>MRRNGAHGCAKALHAGKESCLVVLFLRTQQGAALGDAQSRRCKCSGCQRFAELPAASSMSVSVATGRGGAGGPDLLRPCKACRRCCTRKANGKGTACTSWRCVIDGSVDTNLLTASGRALLADTSIEAEA</sequence>
<reference evidence="1" key="1">
    <citation type="submission" date="2021-01" db="EMBL/GenBank/DDBJ databases">
        <authorList>
            <person name="Corre E."/>
            <person name="Pelletier E."/>
            <person name="Niang G."/>
            <person name="Scheremetjew M."/>
            <person name="Finn R."/>
            <person name="Kale V."/>
            <person name="Holt S."/>
            <person name="Cochrane G."/>
            <person name="Meng A."/>
            <person name="Brown T."/>
            <person name="Cohen L."/>
        </authorList>
    </citation>
    <scope>NUCLEOTIDE SEQUENCE</scope>
    <source>
        <strain evidence="1">Pbaha01</strain>
    </source>
</reference>
<protein>
    <submittedName>
        <fullName evidence="1">Uncharacterized protein</fullName>
    </submittedName>
</protein>